<feature type="region of interest" description="Disordered" evidence="3">
    <location>
        <begin position="62"/>
        <end position="254"/>
    </location>
</feature>
<comment type="caution">
    <text evidence="6">The sequence shown here is derived from an EMBL/GenBank/DDBJ whole genome shotgun (WGS) entry which is preliminary data.</text>
</comment>
<evidence type="ECO:0008006" key="8">
    <source>
        <dbReference type="Google" id="ProtNLM"/>
    </source>
</evidence>
<dbReference type="PANTHER" id="PTHR19963:SF30">
    <property type="entry name" value="ENDONUCLEASE_EXONUCLEASE_PHOSPHATASE DOMAIN-CONTAINING PROTEIN"/>
    <property type="match status" value="1"/>
</dbReference>
<feature type="compositionally biased region" description="Low complexity" evidence="3">
    <location>
        <begin position="217"/>
        <end position="235"/>
    </location>
</feature>
<feature type="domain" description="Peptidase A2" evidence="5">
    <location>
        <begin position="587"/>
        <end position="665"/>
    </location>
</feature>
<feature type="domain" description="CCHC-type" evidence="4">
    <location>
        <begin position="476"/>
        <end position="491"/>
    </location>
</feature>
<dbReference type="PANTHER" id="PTHR19963">
    <property type="entry name" value="CCHC-TYPE DOMAIN-CONTAINING PROTEIN"/>
    <property type="match status" value="1"/>
</dbReference>
<dbReference type="SUPFAM" id="SSF50630">
    <property type="entry name" value="Acid proteases"/>
    <property type="match status" value="1"/>
</dbReference>
<keyword evidence="1" id="KW-0378">Hydrolase</keyword>
<evidence type="ECO:0000256" key="3">
    <source>
        <dbReference type="SAM" id="MobiDB-lite"/>
    </source>
</evidence>
<dbReference type="Pfam" id="PF14893">
    <property type="entry name" value="PNMA"/>
    <property type="match status" value="1"/>
</dbReference>
<reference evidence="6" key="2">
    <citation type="submission" date="2020-11" db="EMBL/GenBank/DDBJ databases">
        <authorList>
            <person name="McCartney M.A."/>
            <person name="Auch B."/>
            <person name="Kono T."/>
            <person name="Mallez S."/>
            <person name="Becker A."/>
            <person name="Gohl D.M."/>
            <person name="Silverstein K.A.T."/>
            <person name="Koren S."/>
            <person name="Bechman K.B."/>
            <person name="Herman A."/>
            <person name="Abrahante J.E."/>
            <person name="Garbe J."/>
        </authorList>
    </citation>
    <scope>NUCLEOTIDE SEQUENCE</scope>
    <source>
        <strain evidence="6">Duluth1</strain>
        <tissue evidence="6">Whole animal</tissue>
    </source>
</reference>
<keyword evidence="2" id="KW-0863">Zinc-finger</keyword>
<gene>
    <name evidence="6" type="ORF">DPMN_059957</name>
</gene>
<feature type="compositionally biased region" description="Basic and acidic residues" evidence="3">
    <location>
        <begin position="236"/>
        <end position="254"/>
    </location>
</feature>
<protein>
    <recommendedName>
        <fullName evidence="8">CCHC-type domain-containing protein</fullName>
    </recommendedName>
</protein>
<feature type="region of interest" description="Disordered" evidence="3">
    <location>
        <begin position="782"/>
        <end position="840"/>
    </location>
</feature>
<keyword evidence="2" id="KW-0479">Metal-binding</keyword>
<dbReference type="CDD" id="cd00303">
    <property type="entry name" value="retropepsin_like"/>
    <property type="match status" value="1"/>
</dbReference>
<accession>A0A9D4C4C4</accession>
<keyword evidence="7" id="KW-1185">Reference proteome</keyword>
<feature type="compositionally biased region" description="Basic and acidic residues" evidence="3">
    <location>
        <begin position="116"/>
        <end position="134"/>
    </location>
</feature>
<keyword evidence="2" id="KW-0862">Zinc</keyword>
<dbReference type="EMBL" id="JAIWYP010000013">
    <property type="protein sequence ID" value="KAH3717177.1"/>
    <property type="molecule type" value="Genomic_DNA"/>
</dbReference>
<dbReference type="AlphaFoldDB" id="A0A9D4C4C4"/>
<dbReference type="Proteomes" id="UP000828390">
    <property type="component" value="Unassembled WGS sequence"/>
</dbReference>
<dbReference type="InterPro" id="IPR021109">
    <property type="entry name" value="Peptidase_aspartic_dom_sf"/>
</dbReference>
<reference evidence="6" key="1">
    <citation type="journal article" date="2019" name="bioRxiv">
        <title>The Genome of the Zebra Mussel, Dreissena polymorpha: A Resource for Invasive Species Research.</title>
        <authorList>
            <person name="McCartney M.A."/>
            <person name="Auch B."/>
            <person name="Kono T."/>
            <person name="Mallez S."/>
            <person name="Zhang Y."/>
            <person name="Obille A."/>
            <person name="Becker A."/>
            <person name="Abrahante J.E."/>
            <person name="Garbe J."/>
            <person name="Badalamenti J.P."/>
            <person name="Herman A."/>
            <person name="Mangelson H."/>
            <person name="Liachko I."/>
            <person name="Sullivan S."/>
            <person name="Sone E.D."/>
            <person name="Koren S."/>
            <person name="Silverstein K.A.T."/>
            <person name="Beckman K.B."/>
            <person name="Gohl D.M."/>
        </authorList>
    </citation>
    <scope>NUCLEOTIDE SEQUENCE</scope>
    <source>
        <strain evidence="6">Duluth1</strain>
        <tissue evidence="6">Whole animal</tissue>
    </source>
</reference>
<dbReference type="InterPro" id="IPR048270">
    <property type="entry name" value="PNMA_C"/>
</dbReference>
<dbReference type="Gene3D" id="2.40.70.10">
    <property type="entry name" value="Acid Proteases"/>
    <property type="match status" value="1"/>
</dbReference>
<evidence type="ECO:0000259" key="4">
    <source>
        <dbReference type="PROSITE" id="PS50158"/>
    </source>
</evidence>
<feature type="region of interest" description="Disordered" evidence="3">
    <location>
        <begin position="716"/>
        <end position="747"/>
    </location>
</feature>
<dbReference type="GO" id="GO:0004190">
    <property type="term" value="F:aspartic-type endopeptidase activity"/>
    <property type="evidence" value="ECO:0007669"/>
    <property type="project" value="InterPro"/>
</dbReference>
<dbReference type="InterPro" id="IPR001878">
    <property type="entry name" value="Znf_CCHC"/>
</dbReference>
<evidence type="ECO:0000313" key="7">
    <source>
        <dbReference type="Proteomes" id="UP000828390"/>
    </source>
</evidence>
<dbReference type="GO" id="GO:0003676">
    <property type="term" value="F:nucleic acid binding"/>
    <property type="evidence" value="ECO:0007669"/>
    <property type="project" value="InterPro"/>
</dbReference>
<dbReference type="PROSITE" id="PS50175">
    <property type="entry name" value="ASP_PROT_RETROV"/>
    <property type="match status" value="1"/>
</dbReference>
<dbReference type="PROSITE" id="PS50158">
    <property type="entry name" value="ZF_CCHC"/>
    <property type="match status" value="1"/>
</dbReference>
<evidence type="ECO:0000259" key="5">
    <source>
        <dbReference type="PROSITE" id="PS50175"/>
    </source>
</evidence>
<evidence type="ECO:0000256" key="1">
    <source>
        <dbReference type="ARBA" id="ARBA00022801"/>
    </source>
</evidence>
<dbReference type="GO" id="GO:0006508">
    <property type="term" value="P:proteolysis"/>
    <property type="evidence" value="ECO:0007669"/>
    <property type="project" value="InterPro"/>
</dbReference>
<sequence length="925" mass="104046">MTLPTRAQSHSTRDNDDLNFCSDPNCVRCYKYTGVLCKTRNCLEDVSEKQIASDIKSGIISGRYDDEEQQPIKKDKKKQSRQDERPCKPSIYSQGVEQPLKKQFRTNESSDSDNESAVRVEKRQRGNHSKTFDHFRRRRSQDRVSEEDDDSGSGNEDDNRRSVRKHSRYSHAPSGGRPSQKPKHRNHSSDSSSRSGSRHGVSRRRHRHVQGRHRARSSQSRFYYSSSSESDSLSENEYHSRVHGDPRRQPKNLRYDGRTSWLSFKQKFNSYRKVYKWSDHECRDYLNWCLEGKALDYFTIETHMGESFSFRDIMRKMERRFGSKELPETSRAKFQQATQQPGESLEDWADRVLTLAIPAFRDLPDQFGQREAVSKFCQGCIDSEAGKHACFERPRSIQQAVDLVRHHQYVTQVVDGKKAKQYDQGIAVNAVQSPCDVRLEKLEKAIEQLTCKFEASLASNSARNNEDMTFPQRIFRCFHCNGRGHIKKNCKVHQESLKSTSEGQVAEKSPQKTKLQRAGSEGQAPQPDVARGHLLVPVEVQQDASSGLAAEKEGSKSVSASGVETIAVMVVTAGSSYVNMLVGDRQVRARVDSGADISILSSAVYDQLERKPGKVREINMQLADKNSVLKGFVTQPLHVQLGKQSSREGVCVAPISDEMLLGHDLLRHFKALIDLHSDCLLINGERIPLNTTFRDKPVVAKVIMFKRTVDIGPDPDILSGTPIPRKGHKKSSTAVCPMDVSSSSGDKVEATVGVQECHFSDKKAEGHTESWAVGCLPLVGVEGDQSEDTSPVRSRTTTRRDGVEGDQSEDTSPLRSRTTTRRDSSSQIQKSLESQRQVDKCTRNHTCRVPGCDSVGVKFEKVHAPTVYDRQLADPSGQLAHVFNRMESASQPDSYPWDPGGEPFTQSCRVLAGSFSQHPLLLQQE</sequence>
<dbReference type="GO" id="GO:0008270">
    <property type="term" value="F:zinc ion binding"/>
    <property type="evidence" value="ECO:0007669"/>
    <property type="project" value="UniProtKB-KW"/>
</dbReference>
<proteinExistence type="predicted"/>
<organism evidence="6 7">
    <name type="scientific">Dreissena polymorpha</name>
    <name type="common">Zebra mussel</name>
    <name type="synonym">Mytilus polymorpha</name>
    <dbReference type="NCBI Taxonomy" id="45954"/>
    <lineage>
        <taxon>Eukaryota</taxon>
        <taxon>Metazoa</taxon>
        <taxon>Spiralia</taxon>
        <taxon>Lophotrochozoa</taxon>
        <taxon>Mollusca</taxon>
        <taxon>Bivalvia</taxon>
        <taxon>Autobranchia</taxon>
        <taxon>Heteroconchia</taxon>
        <taxon>Euheterodonta</taxon>
        <taxon>Imparidentia</taxon>
        <taxon>Neoheterodontei</taxon>
        <taxon>Myida</taxon>
        <taxon>Dreissenoidea</taxon>
        <taxon>Dreissenidae</taxon>
        <taxon>Dreissena</taxon>
    </lineage>
</organism>
<feature type="region of interest" description="Disordered" evidence="3">
    <location>
        <begin position="498"/>
        <end position="528"/>
    </location>
</feature>
<feature type="compositionally biased region" description="Basic residues" evidence="3">
    <location>
        <begin position="196"/>
        <end position="216"/>
    </location>
</feature>
<evidence type="ECO:0000313" key="6">
    <source>
        <dbReference type="EMBL" id="KAH3717177.1"/>
    </source>
</evidence>
<dbReference type="InterPro" id="IPR001995">
    <property type="entry name" value="Peptidase_A2_cat"/>
</dbReference>
<dbReference type="Pfam" id="PF13975">
    <property type="entry name" value="gag-asp_proteas"/>
    <property type="match status" value="1"/>
</dbReference>
<evidence type="ECO:0000256" key="2">
    <source>
        <dbReference type="PROSITE-ProRule" id="PRU00047"/>
    </source>
</evidence>
<name>A0A9D4C4C4_DREPO</name>